<evidence type="ECO:0000256" key="8">
    <source>
        <dbReference type="SAM" id="MobiDB-lite"/>
    </source>
</evidence>
<reference evidence="11 12" key="1">
    <citation type="journal article" date="2024" name="IMA Fungus">
        <title>IMA Genome - F19 : A genome assembly and annotation guide to empower mycologists, including annotated draft genome sequences of Ceratocystis pirilliformis, Diaporthe australafricana, Fusarium ophioides, Paecilomyces lecythidis, and Sporothrix stenoceras.</title>
        <authorList>
            <person name="Aylward J."/>
            <person name="Wilson A.M."/>
            <person name="Visagie C.M."/>
            <person name="Spraker J."/>
            <person name="Barnes I."/>
            <person name="Buitendag C."/>
            <person name="Ceriani C."/>
            <person name="Del Mar Angel L."/>
            <person name="du Plessis D."/>
            <person name="Fuchs T."/>
            <person name="Gasser K."/>
            <person name="Kramer D."/>
            <person name="Li W."/>
            <person name="Munsamy K."/>
            <person name="Piso A."/>
            <person name="Price J.L."/>
            <person name="Sonnekus B."/>
            <person name="Thomas C."/>
            <person name="van der Nest A."/>
            <person name="van Dijk A."/>
            <person name="van Heerden A."/>
            <person name="van Vuuren N."/>
            <person name="Yilmaz N."/>
            <person name="Duong T.A."/>
            <person name="van der Merwe N.A."/>
            <person name="Wingfield M.J."/>
            <person name="Wingfield B.D."/>
        </authorList>
    </citation>
    <scope>NUCLEOTIDE SEQUENCE [LARGE SCALE GENOMIC DNA]</scope>
    <source>
        <strain evidence="11 12">CMW 12675</strain>
    </source>
</reference>
<feature type="transmembrane region" description="Helical" evidence="9">
    <location>
        <begin position="503"/>
        <end position="522"/>
    </location>
</feature>
<keyword evidence="3" id="KW-0813">Transport</keyword>
<dbReference type="EMBL" id="JAWDJO010000069">
    <property type="protein sequence ID" value="KAL1895736.1"/>
    <property type="molecule type" value="Genomic_DNA"/>
</dbReference>
<comment type="caution">
    <text evidence="11">The sequence shown here is derived from an EMBL/GenBank/DDBJ whole genome shotgun (WGS) entry which is preliminary data.</text>
</comment>
<protein>
    <recommendedName>
        <fullName evidence="10">Amino acid transporter transmembrane domain-containing protein</fullName>
    </recommendedName>
</protein>
<gene>
    <name evidence="11" type="ORF">Cpir12675_003127</name>
</gene>
<feature type="region of interest" description="Disordered" evidence="8">
    <location>
        <begin position="136"/>
        <end position="160"/>
    </location>
</feature>
<evidence type="ECO:0000313" key="11">
    <source>
        <dbReference type="EMBL" id="KAL1895736.1"/>
    </source>
</evidence>
<dbReference type="Proteomes" id="UP001583280">
    <property type="component" value="Unassembled WGS sequence"/>
</dbReference>
<keyword evidence="7 9" id="KW-0472">Membrane</keyword>
<keyword evidence="5" id="KW-0029">Amino-acid transport</keyword>
<feature type="region of interest" description="Disordered" evidence="8">
    <location>
        <begin position="175"/>
        <end position="195"/>
    </location>
</feature>
<proteinExistence type="inferred from homology"/>
<keyword evidence="4 9" id="KW-0812">Transmembrane</keyword>
<feature type="transmembrane region" description="Helical" evidence="9">
    <location>
        <begin position="387"/>
        <end position="409"/>
    </location>
</feature>
<feature type="transmembrane region" description="Helical" evidence="9">
    <location>
        <begin position="593"/>
        <end position="613"/>
    </location>
</feature>
<evidence type="ECO:0000313" key="12">
    <source>
        <dbReference type="Proteomes" id="UP001583280"/>
    </source>
</evidence>
<comment type="subcellular location">
    <subcellularLocation>
        <location evidence="1">Membrane</location>
        <topology evidence="1">Multi-pass membrane protein</topology>
    </subcellularLocation>
</comment>
<feature type="compositionally biased region" description="Polar residues" evidence="8">
    <location>
        <begin position="137"/>
        <end position="155"/>
    </location>
</feature>
<evidence type="ECO:0000256" key="2">
    <source>
        <dbReference type="ARBA" id="ARBA00008066"/>
    </source>
</evidence>
<sequence>MASSNSLPHDHDRSGAFLSSSYASRWTDGADANGDIEGNAGESTSLLAGHGQRQRSSSTTNRLAALTDIGGVNSIRSFTRSWQRAAGFQEVIPRRPSFQFAPDYAPEVGALDYDHSAIEDGPQPHTAAPGLLGAQIRSGSLPNGTTNANAGTQPPSGGDFRERERKALEDELAGALAGRSPGGSGHQRSSFSSSSDMRMGSLFAVPPHLADPLVGSYQSYHSYGSVNSILTDRSGIARAWQQQQQQQHQGSDGTAEHREIPPILVREVEQDGKIVLAVEGQSTLPQTIFNSINVLIGVGLLSLPMGVRYAGWICGMILLAAAALVCSYTAKLLAKCMDLDQSIITFSDLAYISFGSKARIATSILFTLELLAACVALIVLFADSLELLIPGFMSSLQWKMVCCVLIAPLNFVPLRLLSFTSVIGIFCCLCIVCIVVFDGIYKPDFPGSLLEPAATYLIPEHWSTLPLSFGLLLSPWGGHSVFPNIYRDMRHPYKYARAVKTTFFFTYLLDATTAVAGLLMFGDGVAEEITSNILKTSGYPRVLTLMMCAFIGIIPLTKIPLNARPIVNTLEVVFGVNDPAMQISPHTQSMMRVFIKLLVIVIFLVISIVFPAFDSIMAFMGSGLCFSICIILPLAFYLKLFSSEITTNERLLCYVLIVISTTMSIVGTIWAFLPKDLIHAN</sequence>
<evidence type="ECO:0000256" key="1">
    <source>
        <dbReference type="ARBA" id="ARBA00004141"/>
    </source>
</evidence>
<name>A0ABR3Z627_9PEZI</name>
<feature type="domain" description="Amino acid transporter transmembrane" evidence="10">
    <location>
        <begin position="281"/>
        <end position="670"/>
    </location>
</feature>
<dbReference type="PANTHER" id="PTHR22950">
    <property type="entry name" value="AMINO ACID TRANSPORTER"/>
    <property type="match status" value="1"/>
</dbReference>
<evidence type="ECO:0000256" key="5">
    <source>
        <dbReference type="ARBA" id="ARBA00022970"/>
    </source>
</evidence>
<feature type="transmembrane region" description="Helical" evidence="9">
    <location>
        <begin position="360"/>
        <end position="381"/>
    </location>
</feature>
<feature type="transmembrane region" description="Helical" evidence="9">
    <location>
        <begin position="619"/>
        <end position="639"/>
    </location>
</feature>
<feature type="compositionally biased region" description="Low complexity" evidence="8">
    <location>
        <begin position="186"/>
        <end position="195"/>
    </location>
</feature>
<keyword evidence="12" id="KW-1185">Reference proteome</keyword>
<feature type="transmembrane region" description="Helical" evidence="9">
    <location>
        <begin position="651"/>
        <end position="673"/>
    </location>
</feature>
<evidence type="ECO:0000256" key="3">
    <source>
        <dbReference type="ARBA" id="ARBA00022448"/>
    </source>
</evidence>
<evidence type="ECO:0000256" key="6">
    <source>
        <dbReference type="ARBA" id="ARBA00022989"/>
    </source>
</evidence>
<dbReference type="InterPro" id="IPR013057">
    <property type="entry name" value="AA_transpt_TM"/>
</dbReference>
<keyword evidence="6 9" id="KW-1133">Transmembrane helix</keyword>
<dbReference type="PANTHER" id="PTHR22950:SF692">
    <property type="entry name" value="TRANSMEMBRANE AMINO ACID TRANSPORTER FAMILY PROTEIN"/>
    <property type="match status" value="1"/>
</dbReference>
<evidence type="ECO:0000256" key="7">
    <source>
        <dbReference type="ARBA" id="ARBA00023136"/>
    </source>
</evidence>
<feature type="transmembrane region" description="Helical" evidence="9">
    <location>
        <begin position="461"/>
        <end position="482"/>
    </location>
</feature>
<feature type="region of interest" description="Disordered" evidence="8">
    <location>
        <begin position="28"/>
        <end position="61"/>
    </location>
</feature>
<organism evidence="11 12">
    <name type="scientific">Ceratocystis pirilliformis</name>
    <dbReference type="NCBI Taxonomy" id="259994"/>
    <lineage>
        <taxon>Eukaryota</taxon>
        <taxon>Fungi</taxon>
        <taxon>Dikarya</taxon>
        <taxon>Ascomycota</taxon>
        <taxon>Pezizomycotina</taxon>
        <taxon>Sordariomycetes</taxon>
        <taxon>Hypocreomycetidae</taxon>
        <taxon>Microascales</taxon>
        <taxon>Ceratocystidaceae</taxon>
        <taxon>Ceratocystis</taxon>
    </lineage>
</organism>
<feature type="transmembrane region" description="Helical" evidence="9">
    <location>
        <begin position="309"/>
        <end position="330"/>
    </location>
</feature>
<feature type="transmembrane region" description="Helical" evidence="9">
    <location>
        <begin position="542"/>
        <end position="561"/>
    </location>
</feature>
<comment type="similarity">
    <text evidence="2">Belongs to the amino acid/polyamine transporter 2 family.</text>
</comment>
<feature type="transmembrane region" description="Helical" evidence="9">
    <location>
        <begin position="416"/>
        <end position="441"/>
    </location>
</feature>
<evidence type="ECO:0000259" key="10">
    <source>
        <dbReference type="Pfam" id="PF01490"/>
    </source>
</evidence>
<evidence type="ECO:0000256" key="4">
    <source>
        <dbReference type="ARBA" id="ARBA00022692"/>
    </source>
</evidence>
<evidence type="ECO:0000256" key="9">
    <source>
        <dbReference type="SAM" id="Phobius"/>
    </source>
</evidence>
<accession>A0ABR3Z627</accession>
<dbReference type="Pfam" id="PF01490">
    <property type="entry name" value="Aa_trans"/>
    <property type="match status" value="1"/>
</dbReference>